<dbReference type="InterPro" id="IPR000994">
    <property type="entry name" value="Pept_M24"/>
</dbReference>
<name>A0AAD9SLV5_PHOAM</name>
<dbReference type="CDD" id="cd01066">
    <property type="entry name" value="APP_MetAP"/>
    <property type="match status" value="1"/>
</dbReference>
<comment type="caution">
    <text evidence="3">The sequence shown here is derived from an EMBL/GenBank/DDBJ whole genome shotgun (WGS) entry which is preliminary data.</text>
</comment>
<sequence>MSSLFSKSPSQGQPLETYDDSDRAKNLLDAQNKALALFDEVEKTLIRPGIGEKDLNDQIHQLGTSRYGLQSHWHKRVVRSGPNCLCPFAENPPDRIIEEDDIIVVDLGPVFEKWEADFGRTYVLGNDPAKLRIRDALEPIWKAVQSKFKENPDMTGKELYQIAAEHAEADGWKFGADLAGHLVGSFPHERIPKDKTTLYIVRDNDVPMTTLGKDGNKRHWILEIHLRDQEEKLGAFYEQLLTVW</sequence>
<dbReference type="InterPro" id="IPR036005">
    <property type="entry name" value="Creatinase/aminopeptidase-like"/>
</dbReference>
<evidence type="ECO:0000259" key="2">
    <source>
        <dbReference type="Pfam" id="PF00557"/>
    </source>
</evidence>
<accession>A0AAD9SLV5</accession>
<dbReference type="Proteomes" id="UP001265746">
    <property type="component" value="Unassembled WGS sequence"/>
</dbReference>
<feature type="domain" description="Peptidase M24" evidence="2">
    <location>
        <begin position="27"/>
        <end position="192"/>
    </location>
</feature>
<dbReference type="InterPro" id="IPR050659">
    <property type="entry name" value="Peptidase_M24B"/>
</dbReference>
<evidence type="ECO:0000313" key="3">
    <source>
        <dbReference type="EMBL" id="KAK2613358.1"/>
    </source>
</evidence>
<dbReference type="AlphaFoldDB" id="A0AAD9SLV5"/>
<feature type="compositionally biased region" description="Polar residues" evidence="1">
    <location>
        <begin position="1"/>
        <end position="14"/>
    </location>
</feature>
<dbReference type="EMBL" id="JAUJFL010000001">
    <property type="protein sequence ID" value="KAK2613358.1"/>
    <property type="molecule type" value="Genomic_DNA"/>
</dbReference>
<dbReference type="PANTHER" id="PTHR46112">
    <property type="entry name" value="AMINOPEPTIDASE"/>
    <property type="match status" value="1"/>
</dbReference>
<organism evidence="3 4">
    <name type="scientific">Phomopsis amygdali</name>
    <name type="common">Fusicoccum amygdali</name>
    <dbReference type="NCBI Taxonomy" id="1214568"/>
    <lineage>
        <taxon>Eukaryota</taxon>
        <taxon>Fungi</taxon>
        <taxon>Dikarya</taxon>
        <taxon>Ascomycota</taxon>
        <taxon>Pezizomycotina</taxon>
        <taxon>Sordariomycetes</taxon>
        <taxon>Sordariomycetidae</taxon>
        <taxon>Diaporthales</taxon>
        <taxon>Diaporthaceae</taxon>
        <taxon>Diaporthe</taxon>
    </lineage>
</organism>
<dbReference type="Pfam" id="PF00557">
    <property type="entry name" value="Peptidase_M24"/>
    <property type="match status" value="1"/>
</dbReference>
<protein>
    <recommendedName>
        <fullName evidence="2">Peptidase M24 domain-containing protein</fullName>
    </recommendedName>
</protein>
<gene>
    <name evidence="3" type="ORF">N8I77_000276</name>
</gene>
<dbReference type="PANTHER" id="PTHR46112:SF2">
    <property type="entry name" value="XAA-PRO AMINOPEPTIDASE P-RELATED"/>
    <property type="match status" value="1"/>
</dbReference>
<dbReference type="Gene3D" id="3.90.230.10">
    <property type="entry name" value="Creatinase/methionine aminopeptidase superfamily"/>
    <property type="match status" value="1"/>
</dbReference>
<evidence type="ECO:0000256" key="1">
    <source>
        <dbReference type="SAM" id="MobiDB-lite"/>
    </source>
</evidence>
<dbReference type="SUPFAM" id="SSF55920">
    <property type="entry name" value="Creatinase/aminopeptidase"/>
    <property type="match status" value="1"/>
</dbReference>
<keyword evidence="4" id="KW-1185">Reference proteome</keyword>
<feature type="region of interest" description="Disordered" evidence="1">
    <location>
        <begin position="1"/>
        <end position="20"/>
    </location>
</feature>
<proteinExistence type="predicted"/>
<evidence type="ECO:0000313" key="4">
    <source>
        <dbReference type="Proteomes" id="UP001265746"/>
    </source>
</evidence>
<reference evidence="3" key="1">
    <citation type="submission" date="2023-06" db="EMBL/GenBank/DDBJ databases">
        <authorList>
            <person name="Noh H."/>
        </authorList>
    </citation>
    <scope>NUCLEOTIDE SEQUENCE</scope>
    <source>
        <strain evidence="3">DUCC20226</strain>
    </source>
</reference>